<feature type="transmembrane region" description="Helical" evidence="2">
    <location>
        <begin position="123"/>
        <end position="144"/>
    </location>
</feature>
<keyword evidence="2" id="KW-0472">Membrane</keyword>
<evidence type="ECO:0000259" key="3">
    <source>
        <dbReference type="Pfam" id="PF08044"/>
    </source>
</evidence>
<name>A0A9X3SFM1_9ACTN</name>
<gene>
    <name evidence="4" type="ORF">LG943_17435</name>
</gene>
<keyword evidence="2" id="KW-0812">Transmembrane</keyword>
<evidence type="ECO:0000313" key="5">
    <source>
        <dbReference type="Proteomes" id="UP001140076"/>
    </source>
</evidence>
<dbReference type="PANTHER" id="PTHR40763:SF4">
    <property type="entry name" value="DUF1707 DOMAIN-CONTAINING PROTEIN"/>
    <property type="match status" value="1"/>
</dbReference>
<comment type="caution">
    <text evidence="4">The sequence shown here is derived from an EMBL/GenBank/DDBJ whole genome shotgun (WGS) entry which is preliminary data.</text>
</comment>
<dbReference type="EMBL" id="JAJAQC010000030">
    <property type="protein sequence ID" value="MDA0566082.1"/>
    <property type="molecule type" value="Genomic_DNA"/>
</dbReference>
<sequence>MDDQKLPPDRMRASDADRDACAERLARALQEGRLNLEEYQERLGLAMRAKVMGDLWPLTADLPEPPAVPEPAPQIPPAAVGPHPGQPEWRDRLEPWRGLAAISVILVGIWGVTSIIAAEPLLFWPMIPIGFMFLFTLAGAIAGTPTDRSGGDSRGP</sequence>
<proteinExistence type="predicted"/>
<dbReference type="PANTHER" id="PTHR40763">
    <property type="entry name" value="MEMBRANE PROTEIN-RELATED"/>
    <property type="match status" value="1"/>
</dbReference>
<dbReference type="InterPro" id="IPR012551">
    <property type="entry name" value="DUF1707_SHOCT-like"/>
</dbReference>
<keyword evidence="2" id="KW-1133">Transmembrane helix</keyword>
<evidence type="ECO:0000256" key="1">
    <source>
        <dbReference type="SAM" id="MobiDB-lite"/>
    </source>
</evidence>
<dbReference type="Proteomes" id="UP001140076">
    <property type="component" value="Unassembled WGS sequence"/>
</dbReference>
<evidence type="ECO:0000313" key="4">
    <source>
        <dbReference type="EMBL" id="MDA0566082.1"/>
    </source>
</evidence>
<feature type="domain" description="DUF1707" evidence="3">
    <location>
        <begin position="11"/>
        <end position="63"/>
    </location>
</feature>
<dbReference type="Pfam" id="PF08044">
    <property type="entry name" value="DUF1707"/>
    <property type="match status" value="1"/>
</dbReference>
<keyword evidence="5" id="KW-1185">Reference proteome</keyword>
<dbReference type="RefSeq" id="WP_270073345.1">
    <property type="nucleotide sequence ID" value="NZ_JAJAQC010000030.1"/>
</dbReference>
<feature type="transmembrane region" description="Helical" evidence="2">
    <location>
        <begin position="98"/>
        <end position="117"/>
    </location>
</feature>
<accession>A0A9X3SFM1</accession>
<protein>
    <submittedName>
        <fullName evidence="4">DUF1707 domain-containing protein</fullName>
    </submittedName>
</protein>
<feature type="region of interest" description="Disordered" evidence="1">
    <location>
        <begin position="62"/>
        <end position="88"/>
    </location>
</feature>
<dbReference type="AlphaFoldDB" id="A0A9X3SFM1"/>
<evidence type="ECO:0000256" key="2">
    <source>
        <dbReference type="SAM" id="Phobius"/>
    </source>
</evidence>
<organism evidence="4 5">
    <name type="scientific">Streptomonospora mangrovi</name>
    <dbReference type="NCBI Taxonomy" id="2883123"/>
    <lineage>
        <taxon>Bacteria</taxon>
        <taxon>Bacillati</taxon>
        <taxon>Actinomycetota</taxon>
        <taxon>Actinomycetes</taxon>
        <taxon>Streptosporangiales</taxon>
        <taxon>Nocardiopsidaceae</taxon>
        <taxon>Streptomonospora</taxon>
    </lineage>
</organism>
<feature type="compositionally biased region" description="Pro residues" evidence="1">
    <location>
        <begin position="63"/>
        <end position="76"/>
    </location>
</feature>
<reference evidence="4" key="1">
    <citation type="submission" date="2021-10" db="EMBL/GenBank/DDBJ databases">
        <title>Streptomonospora sp. nov., isolated from mangrove soil.</title>
        <authorList>
            <person name="Chen X."/>
            <person name="Ge X."/>
            <person name="Liu W."/>
        </authorList>
    </citation>
    <scope>NUCLEOTIDE SEQUENCE</scope>
    <source>
        <strain evidence="4">S1-112</strain>
    </source>
</reference>